<accession>A0ABV4ZH16</accession>
<feature type="compositionally biased region" description="Basic and acidic residues" evidence="2">
    <location>
        <begin position="473"/>
        <end position="486"/>
    </location>
</feature>
<gene>
    <name evidence="3" type="ORF">ACE11A_02400</name>
</gene>
<comment type="caution">
    <text evidence="3">The sequence shown here is derived from an EMBL/GenBank/DDBJ whole genome shotgun (WGS) entry which is preliminary data.</text>
</comment>
<evidence type="ECO:0000256" key="2">
    <source>
        <dbReference type="SAM" id="MobiDB-lite"/>
    </source>
</evidence>
<feature type="compositionally biased region" description="Low complexity" evidence="2">
    <location>
        <begin position="422"/>
        <end position="468"/>
    </location>
</feature>
<dbReference type="PRINTS" id="PR00469">
    <property type="entry name" value="PNDRDTASEII"/>
</dbReference>
<reference evidence="3 4" key="1">
    <citation type="submission" date="2024-09" db="EMBL/GenBank/DDBJ databases">
        <title>Draft genome sequence of multifaceted antimicrobials producing Streptomyces sp. strain FH1.</title>
        <authorList>
            <person name="Hassan F."/>
            <person name="Ali H."/>
            <person name="Hassan N."/>
            <person name="Nawaz A."/>
        </authorList>
    </citation>
    <scope>NUCLEOTIDE SEQUENCE [LARGE SCALE GENOMIC DNA]</scope>
    <source>
        <strain evidence="3 4">FH1</strain>
    </source>
</reference>
<proteinExistence type="predicted"/>
<dbReference type="SUPFAM" id="SSF51905">
    <property type="entry name" value="FAD/NAD(P)-binding domain"/>
    <property type="match status" value="1"/>
</dbReference>
<dbReference type="PANTHER" id="PTHR43539">
    <property type="entry name" value="FLAVIN-BINDING MONOOXYGENASE-LIKE PROTEIN (AFU_ORTHOLOGUE AFUA_4G09220)"/>
    <property type="match status" value="1"/>
</dbReference>
<dbReference type="InterPro" id="IPR050982">
    <property type="entry name" value="Auxin_biosynth/cation_transpt"/>
</dbReference>
<dbReference type="InterPro" id="IPR036188">
    <property type="entry name" value="FAD/NAD-bd_sf"/>
</dbReference>
<evidence type="ECO:0000256" key="1">
    <source>
        <dbReference type="ARBA" id="ARBA00023002"/>
    </source>
</evidence>
<name>A0ABV4ZH16_9ACTN</name>
<organism evidence="3 4">
    <name type="scientific">Streptomyces carpaticus</name>
    <dbReference type="NCBI Taxonomy" id="285558"/>
    <lineage>
        <taxon>Bacteria</taxon>
        <taxon>Bacillati</taxon>
        <taxon>Actinomycetota</taxon>
        <taxon>Actinomycetes</taxon>
        <taxon>Kitasatosporales</taxon>
        <taxon>Streptomycetaceae</taxon>
        <taxon>Streptomyces</taxon>
    </lineage>
</organism>
<dbReference type="Proteomes" id="UP001577267">
    <property type="component" value="Unassembled WGS sequence"/>
</dbReference>
<keyword evidence="4" id="KW-1185">Reference proteome</keyword>
<protein>
    <submittedName>
        <fullName evidence="3">NAD(P)-binding domain-containing protein</fullName>
    </submittedName>
</protein>
<sequence>MHDLVVVGAGPYGLSIAAHAAAAGLDLRILGRPMASWRDHMPGGMFLKSEPWASNLSDAERRHTLAAYCAERDERAEHGSPLPIETFTDYGMWFAERLPVPVEEQNVVSVTPHGDGFRVETDTGEVMLCRTLALAIGVMPFVHLPQALRELPAELATHSSGHRDLARFKGQEVAVIGAGQAALETAALLMENGALPTVVARAGALNWNTVPQPLRRNPVARLRAPHSGLGTGWSSWAYSRVPWAVRRLPETTRVKIATTALGPAGAWWLRERVEGVVPVRLGHRLRRAVRIEDGVRLELATPGEGRSLIETEHVIAATGFVPDLRRLQLLDPALRDGLTAVLGTRAPQLDAGFESSRPGLFFAGLLAAPTFGPSMRFVYGASFTAGRLVKAVRQRLARLASMPGGAAAGVSVPRPAEGKGGTEQTAAAGATAGASGADGMSGTDAAAGTAAAGTAAAAGAGEPAAGATGVSGPRRDRAADGRREREEEQEAQAPSSAG</sequence>
<evidence type="ECO:0000313" key="3">
    <source>
        <dbReference type="EMBL" id="MFB4193212.1"/>
    </source>
</evidence>
<dbReference type="RefSeq" id="WP_375061250.1">
    <property type="nucleotide sequence ID" value="NZ_JBHGBT010000001.1"/>
</dbReference>
<dbReference type="PANTHER" id="PTHR43539:SF78">
    <property type="entry name" value="FLAVIN-CONTAINING MONOOXYGENASE"/>
    <property type="match status" value="1"/>
</dbReference>
<dbReference type="PRINTS" id="PR00368">
    <property type="entry name" value="FADPNR"/>
</dbReference>
<keyword evidence="1" id="KW-0560">Oxidoreductase</keyword>
<evidence type="ECO:0000313" key="4">
    <source>
        <dbReference type="Proteomes" id="UP001577267"/>
    </source>
</evidence>
<dbReference type="Pfam" id="PF13738">
    <property type="entry name" value="Pyr_redox_3"/>
    <property type="match status" value="1"/>
</dbReference>
<dbReference type="Gene3D" id="3.50.50.60">
    <property type="entry name" value="FAD/NAD(P)-binding domain"/>
    <property type="match status" value="1"/>
</dbReference>
<dbReference type="EMBL" id="JBHGBT010000001">
    <property type="protein sequence ID" value="MFB4193212.1"/>
    <property type="molecule type" value="Genomic_DNA"/>
</dbReference>
<feature type="region of interest" description="Disordered" evidence="2">
    <location>
        <begin position="403"/>
        <end position="498"/>
    </location>
</feature>